<dbReference type="InterPro" id="IPR033911">
    <property type="entry name" value="MetRS_core"/>
</dbReference>
<evidence type="ECO:0000256" key="7">
    <source>
        <dbReference type="ARBA" id="ARBA00023146"/>
    </source>
</evidence>
<dbReference type="GO" id="GO:0006431">
    <property type="term" value="P:methionyl-tRNA aminoacylation"/>
    <property type="evidence" value="ECO:0007669"/>
    <property type="project" value="InterPro"/>
</dbReference>
<evidence type="ECO:0000256" key="8">
    <source>
        <dbReference type="ARBA" id="ARBA00047364"/>
    </source>
</evidence>
<keyword evidence="6 10" id="KW-0648">Protein biosynthesis</keyword>
<dbReference type="Gene3D" id="1.10.730.10">
    <property type="entry name" value="Isoleucyl-tRNA Synthetase, Domain 1"/>
    <property type="match status" value="1"/>
</dbReference>
<reference evidence="14" key="1">
    <citation type="submission" date="2021-09" db="EMBL/GenBank/DDBJ databases">
        <title>A high-quality genome of the endoparasitic fungus Hirsutella rhossiliensis with a comparison of Hirsutella genomes reveals transposable elements contributing to genome size variation.</title>
        <authorList>
            <person name="Lin R."/>
            <person name="Jiao Y."/>
            <person name="Sun X."/>
            <person name="Ling J."/>
            <person name="Xie B."/>
            <person name="Cheng X."/>
        </authorList>
    </citation>
    <scope>NUCLEOTIDE SEQUENCE</scope>
    <source>
        <strain evidence="14">HR02</strain>
    </source>
</reference>
<dbReference type="PRINTS" id="PR01041">
    <property type="entry name" value="TRNASYNTHMET"/>
</dbReference>
<comment type="caution">
    <text evidence="14">The sequence shown here is derived from an EMBL/GenBank/DDBJ whole genome shotgun (WGS) entry which is preliminary data.</text>
</comment>
<evidence type="ECO:0000256" key="1">
    <source>
        <dbReference type="ARBA" id="ARBA00005594"/>
    </source>
</evidence>
<evidence type="ECO:0000256" key="10">
    <source>
        <dbReference type="RuleBase" id="RU363039"/>
    </source>
</evidence>
<feature type="domain" description="Methionyl/Leucyl tRNA synthetase" evidence="11">
    <location>
        <begin position="42"/>
        <end position="414"/>
    </location>
</feature>
<dbReference type="InterPro" id="IPR023457">
    <property type="entry name" value="Met-tRNA_synth_2"/>
</dbReference>
<evidence type="ECO:0000259" key="11">
    <source>
        <dbReference type="Pfam" id="PF09334"/>
    </source>
</evidence>
<dbReference type="GO" id="GO:0004825">
    <property type="term" value="F:methionine-tRNA ligase activity"/>
    <property type="evidence" value="ECO:0007669"/>
    <property type="project" value="UniProtKB-EC"/>
</dbReference>
<dbReference type="InterPro" id="IPR000182">
    <property type="entry name" value="GNAT_dom"/>
</dbReference>
<dbReference type="PANTHER" id="PTHR43326:SF1">
    <property type="entry name" value="METHIONINE--TRNA LIGASE, MITOCHONDRIAL"/>
    <property type="match status" value="1"/>
</dbReference>
<keyword evidence="7 10" id="KW-0030">Aminoacyl-tRNA synthetase</keyword>
<dbReference type="InterPro" id="IPR014729">
    <property type="entry name" value="Rossmann-like_a/b/a_fold"/>
</dbReference>
<evidence type="ECO:0000313" key="15">
    <source>
        <dbReference type="Proteomes" id="UP000824596"/>
    </source>
</evidence>
<dbReference type="Pfam" id="PF13302">
    <property type="entry name" value="Acetyltransf_3"/>
    <property type="match status" value="1"/>
</dbReference>
<dbReference type="SUPFAM" id="SSF47323">
    <property type="entry name" value="Anticodon-binding domain of a subclass of class I aminoacyl-tRNA synthetases"/>
    <property type="match status" value="1"/>
</dbReference>
<organism evidence="14 15">
    <name type="scientific">Hirsutella rhossiliensis</name>
    <dbReference type="NCBI Taxonomy" id="111463"/>
    <lineage>
        <taxon>Eukaryota</taxon>
        <taxon>Fungi</taxon>
        <taxon>Dikarya</taxon>
        <taxon>Ascomycota</taxon>
        <taxon>Pezizomycotina</taxon>
        <taxon>Sordariomycetes</taxon>
        <taxon>Hypocreomycetidae</taxon>
        <taxon>Hypocreales</taxon>
        <taxon>Ophiocordycipitaceae</taxon>
        <taxon>Hirsutella</taxon>
    </lineage>
</organism>
<proteinExistence type="inferred from homology"/>
<keyword evidence="5 10" id="KW-0067">ATP-binding</keyword>
<dbReference type="RefSeq" id="XP_044725423.1">
    <property type="nucleotide sequence ID" value="XM_044859023.1"/>
</dbReference>
<keyword evidence="15" id="KW-1185">Reference proteome</keyword>
<dbReference type="Gene3D" id="2.170.220.10">
    <property type="match status" value="1"/>
</dbReference>
<dbReference type="CDD" id="cd00814">
    <property type="entry name" value="MetRS_core"/>
    <property type="match status" value="1"/>
</dbReference>
<dbReference type="EC" id="6.1.1.10" evidence="2"/>
<evidence type="ECO:0000259" key="13">
    <source>
        <dbReference type="Pfam" id="PF19303"/>
    </source>
</evidence>
<dbReference type="InterPro" id="IPR009080">
    <property type="entry name" value="tRNAsynth_Ia_anticodon-bd"/>
</dbReference>
<dbReference type="InterPro" id="IPR014758">
    <property type="entry name" value="Met-tRNA_synth"/>
</dbReference>
<dbReference type="AlphaFoldDB" id="A0A9P8SNI2"/>
<comment type="similarity">
    <text evidence="1 10">Belongs to the class-I aminoacyl-tRNA synthetase family.</text>
</comment>
<dbReference type="GeneID" id="68349681"/>
<feature type="domain" description="N-acetyltransferase" evidence="12">
    <location>
        <begin position="679"/>
        <end position="856"/>
    </location>
</feature>
<dbReference type="GO" id="GO:0016747">
    <property type="term" value="F:acyltransferase activity, transferring groups other than amino-acyl groups"/>
    <property type="evidence" value="ECO:0007669"/>
    <property type="project" value="InterPro"/>
</dbReference>
<evidence type="ECO:0000256" key="9">
    <source>
        <dbReference type="ARBA" id="ARBA00068817"/>
    </source>
</evidence>
<dbReference type="InterPro" id="IPR016181">
    <property type="entry name" value="Acyl_CoA_acyltransferase"/>
</dbReference>
<dbReference type="FunFam" id="2.170.220.10:FF:000001">
    <property type="entry name" value="methionine--tRNA ligase, mitochondrial"/>
    <property type="match status" value="1"/>
</dbReference>
<accession>A0A9P8SNI2</accession>
<protein>
    <recommendedName>
        <fullName evidence="9">Probable methionine--tRNA ligase, mitochondrial</fullName>
        <ecNumber evidence="2">6.1.1.10</ecNumber>
    </recommendedName>
</protein>
<dbReference type="PANTHER" id="PTHR43326">
    <property type="entry name" value="METHIONYL-TRNA SYNTHETASE"/>
    <property type="match status" value="1"/>
</dbReference>
<dbReference type="InterPro" id="IPR015413">
    <property type="entry name" value="Methionyl/Leucyl_tRNA_Synth"/>
</dbReference>
<sequence length="896" mass="102325">MRSVASHALRAIPRARPSWTCPGCRPRTVRWSSSDSSPAKPYYITTPIFYVNASPHVGHLYSMVLADVLKRWQQINGRQAVLCTGTDEHGMKIQKAAAKEGMQPREFCDFNSSKFRALAASADVQHDFFLRTTDDQHKEAVQRFWLQLKHSLPEDRGLYKGTHKGWYCVDDECFYPADMVQASMVPQTGRKIMVNVETENEVEWVEEETWFFPLAKYKGALLEFYDANPDWITPAHKMKEVRHWVENHLEDLSITRPASRLGWGIPDPEDDEQTIYVWVDALINYITNAGYGTKWHTAKEDMGLWPADLQVIGKDILRFHGVYWPALLMAMGLPLPKKILCHSHWTMSNRKMSKSLGNVVNPFFAMQRWDTDPLRYFLMRSSNFSKDMSYSNQLIGPVYVKELQANLGNLFYRIARPKVTGKWSTLEAVSAYRDGAFDELLEFENKDSVGQLYFRLGSYLEKTTWAFSAEMDKLNTGGAIREVFELLRETNRYISDTAPWDLVKGADPKARTLLHWVIFNGAEALRIAAILLQPVMPTKAAVLLDELGVKAERRTVEYAHMGKDTEYGTSAKPDADGGRIKKWDTVFPPTPNENDSDAQVVENLRALLHHKTRNKMNQMAEMLAMESRMGEEEVQKLLLQTYGPKDDSTPAEGSMSYLLCRVGDEMRLNEKTAVATSKVLLVPYQERHVLKYHGWMQDPSIQAATASEPLSLQEEYENQASWRAARDKLTFIVCAPLEDVVADGESSASVRAQEGDAEDRTRGDVNFFLYPADDEDEDERPQVDVMIAEREHRGRGLGREAVRALLAYLCRHKDEMLAQYEQQHQDDEGAKLRGVMAKIKQGNAGSRALFDGLGFRQQGGVNYFGEVTMFMAWAEVERRVKEEDAWLRGYREMAYE</sequence>
<evidence type="ECO:0000256" key="3">
    <source>
        <dbReference type="ARBA" id="ARBA00022598"/>
    </source>
</evidence>
<comment type="catalytic activity">
    <reaction evidence="8">
        <text>tRNA(Met) + L-methionine + ATP = L-methionyl-tRNA(Met) + AMP + diphosphate</text>
        <dbReference type="Rhea" id="RHEA:13481"/>
        <dbReference type="Rhea" id="RHEA-COMP:9667"/>
        <dbReference type="Rhea" id="RHEA-COMP:9698"/>
        <dbReference type="ChEBI" id="CHEBI:30616"/>
        <dbReference type="ChEBI" id="CHEBI:33019"/>
        <dbReference type="ChEBI" id="CHEBI:57844"/>
        <dbReference type="ChEBI" id="CHEBI:78442"/>
        <dbReference type="ChEBI" id="CHEBI:78530"/>
        <dbReference type="ChEBI" id="CHEBI:456215"/>
        <dbReference type="EC" id="6.1.1.10"/>
    </reaction>
</comment>
<dbReference type="Proteomes" id="UP000824596">
    <property type="component" value="Unassembled WGS sequence"/>
</dbReference>
<dbReference type="NCBIfam" id="TIGR00398">
    <property type="entry name" value="metG"/>
    <property type="match status" value="1"/>
</dbReference>
<dbReference type="Pfam" id="PF09334">
    <property type="entry name" value="tRNA-synt_1g"/>
    <property type="match status" value="1"/>
</dbReference>
<feature type="domain" description="Methionyl-tRNA synthetase anticodon-binding" evidence="13">
    <location>
        <begin position="455"/>
        <end position="555"/>
    </location>
</feature>
<dbReference type="OrthoDB" id="24670at2759"/>
<dbReference type="Gene3D" id="3.40.50.620">
    <property type="entry name" value="HUPs"/>
    <property type="match status" value="1"/>
</dbReference>
<dbReference type="EMBL" id="JAIZPD010000001">
    <property type="protein sequence ID" value="KAH0967910.1"/>
    <property type="molecule type" value="Genomic_DNA"/>
</dbReference>
<dbReference type="GO" id="GO:0005524">
    <property type="term" value="F:ATP binding"/>
    <property type="evidence" value="ECO:0007669"/>
    <property type="project" value="UniProtKB-KW"/>
</dbReference>
<evidence type="ECO:0000313" key="14">
    <source>
        <dbReference type="EMBL" id="KAH0967910.1"/>
    </source>
</evidence>
<evidence type="ECO:0000259" key="12">
    <source>
        <dbReference type="Pfam" id="PF13302"/>
    </source>
</evidence>
<dbReference type="Pfam" id="PF19303">
    <property type="entry name" value="Anticodon_3"/>
    <property type="match status" value="1"/>
</dbReference>
<dbReference type="GO" id="GO:0005739">
    <property type="term" value="C:mitochondrion"/>
    <property type="evidence" value="ECO:0007669"/>
    <property type="project" value="UniProtKB-ARBA"/>
</dbReference>
<evidence type="ECO:0000256" key="4">
    <source>
        <dbReference type="ARBA" id="ARBA00022741"/>
    </source>
</evidence>
<dbReference type="Gene3D" id="3.40.630.30">
    <property type="match status" value="1"/>
</dbReference>
<evidence type="ECO:0000256" key="5">
    <source>
        <dbReference type="ARBA" id="ARBA00022840"/>
    </source>
</evidence>
<dbReference type="CDD" id="cd07957">
    <property type="entry name" value="Anticodon_Ia_Met"/>
    <property type="match status" value="1"/>
</dbReference>
<dbReference type="SUPFAM" id="SSF55729">
    <property type="entry name" value="Acyl-CoA N-acyltransferases (Nat)"/>
    <property type="match status" value="1"/>
</dbReference>
<keyword evidence="3 10" id="KW-0436">Ligase</keyword>
<dbReference type="SUPFAM" id="SSF52374">
    <property type="entry name" value="Nucleotidylyl transferase"/>
    <property type="match status" value="1"/>
</dbReference>
<gene>
    <name evidence="14" type="ORF">HRG_00552</name>
</gene>
<keyword evidence="4 10" id="KW-0547">Nucleotide-binding</keyword>
<evidence type="ECO:0000256" key="6">
    <source>
        <dbReference type="ARBA" id="ARBA00022917"/>
    </source>
</evidence>
<evidence type="ECO:0000256" key="2">
    <source>
        <dbReference type="ARBA" id="ARBA00012838"/>
    </source>
</evidence>
<name>A0A9P8SNI2_9HYPO</name>
<dbReference type="InterPro" id="IPR041872">
    <property type="entry name" value="Anticodon_Met"/>
</dbReference>